<feature type="region of interest" description="Disordered" evidence="1">
    <location>
        <begin position="157"/>
        <end position="187"/>
    </location>
</feature>
<protein>
    <submittedName>
        <fullName evidence="2">Uncharacterized protein</fullName>
    </submittedName>
</protein>
<gene>
    <name evidence="2" type="ORF">ECRASSUSDP1_LOCUS1073</name>
</gene>
<proteinExistence type="predicted"/>
<feature type="region of interest" description="Disordered" evidence="1">
    <location>
        <begin position="1"/>
        <end position="37"/>
    </location>
</feature>
<evidence type="ECO:0000313" key="3">
    <source>
        <dbReference type="Proteomes" id="UP001295684"/>
    </source>
</evidence>
<evidence type="ECO:0000256" key="1">
    <source>
        <dbReference type="SAM" id="MobiDB-lite"/>
    </source>
</evidence>
<sequence>MRSTSNLRQNRPSTSLVKRSRKSSSMNSLSKKPPRGIINVKHRSKFMKPRPITSTLQQRPYILQNRLFMMQTRNASMGQYDESRLKAVSTSTLSLMTIQRNEKVTENLKKSQRILDREIERQKVDGDCSSMLSNTVKELKAMRSKLSRLVLNADRSTEVPELEQDSKQAHKSKPNLRLPSSPQEVKSKADLDYEKYLEIRGKSNSDSKECLTVKNENIVKRNIQIASHWNHECSKRRLSLQSNTRFRIKRNNKKKKFIFRKKLTKAKRYIKRWEIVKKVNEIRNIEIKKIEKRKLFVGAWMRFAYLQFITKNIADKYNIHREREIRNLRTDWCLRRIWNQFKSRQKKKGRMLEERNNQHIRLALSFTIPSMKDTVQCRMKPVVINFLEDTTKCYTLKNKMLLCYRQLLHIKTTMTGSWENKRIRKEWMLKRWKQEKAIMMGICKESKKRSLKTMNKLMVQISESVRNKVIDFYLDFALNKFNYKYYTWRKNYLLKHNKEFTMDAQLKEAFDKYNALETMLLSNAEPGIIGENYFSRSPTKSGQKGKSQNSKGGKQKVVTNSKPPNSPSLPSFKFFNKPPPIMNSNFENDILPQHFFTPNQELMQILIRKAIHVKHEDELDRQLILAMK</sequence>
<feature type="region of interest" description="Disordered" evidence="1">
    <location>
        <begin position="532"/>
        <end position="570"/>
    </location>
</feature>
<reference evidence="2" key="1">
    <citation type="submission" date="2023-07" db="EMBL/GenBank/DDBJ databases">
        <authorList>
            <consortium name="AG Swart"/>
            <person name="Singh M."/>
            <person name="Singh A."/>
            <person name="Seah K."/>
            <person name="Emmerich C."/>
        </authorList>
    </citation>
    <scope>NUCLEOTIDE SEQUENCE</scope>
    <source>
        <strain evidence="2">DP1</strain>
    </source>
</reference>
<dbReference type="AlphaFoldDB" id="A0AAD1U679"/>
<accession>A0AAD1U679</accession>
<evidence type="ECO:0000313" key="2">
    <source>
        <dbReference type="EMBL" id="CAI2359779.1"/>
    </source>
</evidence>
<dbReference type="EMBL" id="CAMPGE010001013">
    <property type="protein sequence ID" value="CAI2359779.1"/>
    <property type="molecule type" value="Genomic_DNA"/>
</dbReference>
<feature type="compositionally biased region" description="Polar residues" evidence="1">
    <location>
        <begin position="1"/>
        <end position="17"/>
    </location>
</feature>
<dbReference type="Proteomes" id="UP001295684">
    <property type="component" value="Unassembled WGS sequence"/>
</dbReference>
<comment type="caution">
    <text evidence="2">The sequence shown here is derived from an EMBL/GenBank/DDBJ whole genome shotgun (WGS) entry which is preliminary data.</text>
</comment>
<feature type="compositionally biased region" description="Low complexity" evidence="1">
    <location>
        <begin position="540"/>
        <end position="570"/>
    </location>
</feature>
<organism evidence="2 3">
    <name type="scientific">Euplotes crassus</name>
    <dbReference type="NCBI Taxonomy" id="5936"/>
    <lineage>
        <taxon>Eukaryota</taxon>
        <taxon>Sar</taxon>
        <taxon>Alveolata</taxon>
        <taxon>Ciliophora</taxon>
        <taxon>Intramacronucleata</taxon>
        <taxon>Spirotrichea</taxon>
        <taxon>Hypotrichia</taxon>
        <taxon>Euplotida</taxon>
        <taxon>Euplotidae</taxon>
        <taxon>Moneuplotes</taxon>
    </lineage>
</organism>
<keyword evidence="3" id="KW-1185">Reference proteome</keyword>
<name>A0AAD1U679_EUPCR</name>